<feature type="domain" description="B box-type" evidence="10">
    <location>
        <begin position="14"/>
        <end position="61"/>
    </location>
</feature>
<dbReference type="Proteomes" id="UP001367508">
    <property type="component" value="Unassembled WGS sequence"/>
</dbReference>
<evidence type="ECO:0000256" key="1">
    <source>
        <dbReference type="ARBA" id="ARBA00004123"/>
    </source>
</evidence>
<comment type="caution">
    <text evidence="12">The sequence shown here is derived from an EMBL/GenBank/DDBJ whole genome shotgun (WGS) entry which is preliminary data.</text>
</comment>
<gene>
    <name evidence="12" type="ORF">VNO77_14056</name>
</gene>
<reference evidence="12 13" key="1">
    <citation type="submission" date="2024-01" db="EMBL/GenBank/DDBJ databases">
        <title>The genomes of 5 underutilized Papilionoideae crops provide insights into root nodulation and disease resistanc.</title>
        <authorList>
            <person name="Jiang F."/>
        </authorList>
    </citation>
    <scope>NUCLEOTIDE SEQUENCE [LARGE SCALE GENOMIC DNA]</scope>
    <source>
        <strain evidence="12">LVBAO_FW01</strain>
        <tissue evidence="12">Leaves</tissue>
    </source>
</reference>
<evidence type="ECO:0000256" key="7">
    <source>
        <dbReference type="ARBA" id="ARBA00023242"/>
    </source>
</evidence>
<keyword evidence="13" id="KW-1185">Reference proteome</keyword>
<evidence type="ECO:0000256" key="2">
    <source>
        <dbReference type="ARBA" id="ARBA00010024"/>
    </source>
</evidence>
<evidence type="ECO:0008006" key="14">
    <source>
        <dbReference type="Google" id="ProtNLM"/>
    </source>
</evidence>
<dbReference type="GO" id="GO:0005634">
    <property type="term" value="C:nucleus"/>
    <property type="evidence" value="ECO:0007669"/>
    <property type="project" value="UniProtKB-SubCell"/>
</dbReference>
<evidence type="ECO:0000313" key="12">
    <source>
        <dbReference type="EMBL" id="KAK7344445.1"/>
    </source>
</evidence>
<keyword evidence="6" id="KW-0862">Zinc</keyword>
<evidence type="ECO:0000259" key="11">
    <source>
        <dbReference type="PROSITE" id="PS51017"/>
    </source>
</evidence>
<keyword evidence="5 8" id="KW-0863">Zinc-finger</keyword>
<evidence type="ECO:0000256" key="6">
    <source>
        <dbReference type="ARBA" id="ARBA00022833"/>
    </source>
</evidence>
<feature type="domain" description="CCT" evidence="11">
    <location>
        <begin position="313"/>
        <end position="355"/>
    </location>
</feature>
<sequence length="415" mass="46604">MSGSANPKHQDFAQLRRTCDCCGDSMAILYCRADSAKLCFFCDRKVHSTNQLFSKHTRTLLCDSCGHSSASVLCFSENSVLCQNCDCESHNLSLNFGHQRRPLEGFSGCPSVSQLLMILGLGEKSLLLTEGTSQIEDISDLLVWNAPSVIGLEELITSTGSSHNYQAMELSPLHKNRKAACGRQKEEILSQLRTLTKLEPEEIYGDVDAEQQVQLGNLSTGFERDVETNMFPSYEEGVFCWQRESNDPANQVVPSHTSLKNYVEQVPCKDEILTISGTHANCNNQGKPSNSFNVQTLFTTPKATSYELTSQDRDSALLRYREKKKTRRYDKHIRYESRKVRAESRIRIKGRFLASFLPLNLPEYGLPSGSKAKGRQLMSTRMSNFVESYFLLLGVGITVEVQQQVVAVTVERDHQ</sequence>
<dbReference type="InterPro" id="IPR049808">
    <property type="entry name" value="CONSTANS-like_Bbox1"/>
</dbReference>
<name>A0AAN9LXV1_CANGL</name>
<evidence type="ECO:0000256" key="3">
    <source>
        <dbReference type="ARBA" id="ARBA00022723"/>
    </source>
</evidence>
<evidence type="ECO:0000256" key="4">
    <source>
        <dbReference type="ARBA" id="ARBA00022737"/>
    </source>
</evidence>
<dbReference type="PANTHER" id="PTHR31717:SF58">
    <property type="entry name" value="ZINC FINGER PROTEIN CONSTANS-LIKE 13"/>
    <property type="match status" value="1"/>
</dbReference>
<comment type="subcellular location">
    <subcellularLocation>
        <location evidence="1 9">Nucleus</location>
    </subcellularLocation>
</comment>
<dbReference type="EMBL" id="JAYMYQ010000003">
    <property type="protein sequence ID" value="KAK7344445.1"/>
    <property type="molecule type" value="Genomic_DNA"/>
</dbReference>
<protein>
    <recommendedName>
        <fullName evidence="14">Zinc finger protein CONSTANS-LIKE 13</fullName>
    </recommendedName>
</protein>
<comment type="similarity">
    <text evidence="2">Belongs to the CONSTANS family.</text>
</comment>
<dbReference type="SMART" id="SM00336">
    <property type="entry name" value="BBOX"/>
    <property type="match status" value="2"/>
</dbReference>
<keyword evidence="7 9" id="KW-0539">Nucleus</keyword>
<organism evidence="12 13">
    <name type="scientific">Canavalia gladiata</name>
    <name type="common">Sword bean</name>
    <name type="synonym">Dolichos gladiatus</name>
    <dbReference type="NCBI Taxonomy" id="3824"/>
    <lineage>
        <taxon>Eukaryota</taxon>
        <taxon>Viridiplantae</taxon>
        <taxon>Streptophyta</taxon>
        <taxon>Embryophyta</taxon>
        <taxon>Tracheophyta</taxon>
        <taxon>Spermatophyta</taxon>
        <taxon>Magnoliopsida</taxon>
        <taxon>eudicotyledons</taxon>
        <taxon>Gunneridae</taxon>
        <taxon>Pentapetalae</taxon>
        <taxon>rosids</taxon>
        <taxon>fabids</taxon>
        <taxon>Fabales</taxon>
        <taxon>Fabaceae</taxon>
        <taxon>Papilionoideae</taxon>
        <taxon>50 kb inversion clade</taxon>
        <taxon>NPAAA clade</taxon>
        <taxon>indigoferoid/millettioid clade</taxon>
        <taxon>Phaseoleae</taxon>
        <taxon>Canavalia</taxon>
    </lineage>
</organism>
<keyword evidence="3" id="KW-0479">Metal-binding</keyword>
<dbReference type="CDD" id="cd19821">
    <property type="entry name" value="Bbox1_BBX-like"/>
    <property type="match status" value="1"/>
</dbReference>
<dbReference type="PROSITE" id="PS51017">
    <property type="entry name" value="CCT"/>
    <property type="match status" value="1"/>
</dbReference>
<dbReference type="PANTHER" id="PTHR31717">
    <property type="entry name" value="ZINC FINGER PROTEIN CONSTANS-LIKE 10"/>
    <property type="match status" value="1"/>
</dbReference>
<evidence type="ECO:0000256" key="9">
    <source>
        <dbReference type="PROSITE-ProRule" id="PRU00357"/>
    </source>
</evidence>
<dbReference type="PROSITE" id="PS50119">
    <property type="entry name" value="ZF_BBOX"/>
    <property type="match status" value="2"/>
</dbReference>
<accession>A0AAN9LXV1</accession>
<feature type="domain" description="B box-type" evidence="10">
    <location>
        <begin position="57"/>
        <end position="103"/>
    </location>
</feature>
<evidence type="ECO:0000256" key="5">
    <source>
        <dbReference type="ARBA" id="ARBA00022771"/>
    </source>
</evidence>
<proteinExistence type="inferred from homology"/>
<dbReference type="InterPro" id="IPR000315">
    <property type="entry name" value="Znf_B-box"/>
</dbReference>
<dbReference type="GO" id="GO:0008270">
    <property type="term" value="F:zinc ion binding"/>
    <property type="evidence" value="ECO:0007669"/>
    <property type="project" value="UniProtKB-KW"/>
</dbReference>
<dbReference type="GO" id="GO:0006355">
    <property type="term" value="P:regulation of DNA-templated transcription"/>
    <property type="evidence" value="ECO:0007669"/>
    <property type="project" value="UniProtKB-ARBA"/>
</dbReference>
<dbReference type="Pfam" id="PF06203">
    <property type="entry name" value="CCT"/>
    <property type="match status" value="1"/>
</dbReference>
<keyword evidence="4" id="KW-0677">Repeat</keyword>
<dbReference type="AlphaFoldDB" id="A0AAN9LXV1"/>
<dbReference type="InterPro" id="IPR010402">
    <property type="entry name" value="CCT_domain"/>
</dbReference>
<evidence type="ECO:0000256" key="8">
    <source>
        <dbReference type="PROSITE-ProRule" id="PRU00024"/>
    </source>
</evidence>
<dbReference type="Pfam" id="PF00643">
    <property type="entry name" value="zf-B_box"/>
    <property type="match status" value="1"/>
</dbReference>
<evidence type="ECO:0000313" key="13">
    <source>
        <dbReference type="Proteomes" id="UP001367508"/>
    </source>
</evidence>
<evidence type="ECO:0000259" key="10">
    <source>
        <dbReference type="PROSITE" id="PS50119"/>
    </source>
</evidence>